<evidence type="ECO:0000313" key="4">
    <source>
        <dbReference type="EMBL" id="PWB95372.1"/>
    </source>
</evidence>
<dbReference type="InterPro" id="IPR029479">
    <property type="entry name" value="Nitroreductase"/>
</dbReference>
<evidence type="ECO:0000259" key="3">
    <source>
        <dbReference type="Pfam" id="PF00881"/>
    </source>
</evidence>
<comment type="caution">
    <text evidence="4">The sequence shown here is derived from an EMBL/GenBank/DDBJ whole genome shotgun (WGS) entry which is preliminary data.</text>
</comment>
<gene>
    <name evidence="4" type="ORF">C5689_02265</name>
</gene>
<dbReference type="OrthoDB" id="9773807at2"/>
<evidence type="ECO:0000313" key="5">
    <source>
        <dbReference type="Proteomes" id="UP000245137"/>
    </source>
</evidence>
<comment type="similarity">
    <text evidence="1">Belongs to the nitroreductase family.</text>
</comment>
<feature type="domain" description="Nitroreductase" evidence="3">
    <location>
        <begin position="10"/>
        <end position="241"/>
    </location>
</feature>
<dbReference type="Gene3D" id="3.40.109.10">
    <property type="entry name" value="NADH Oxidase"/>
    <property type="match status" value="1"/>
</dbReference>
<proteinExistence type="inferred from homology"/>
<dbReference type="AlphaFoldDB" id="A0A2U1SUU6"/>
<dbReference type="Proteomes" id="UP000245137">
    <property type="component" value="Unassembled WGS sequence"/>
</dbReference>
<dbReference type="GO" id="GO:0016491">
    <property type="term" value="F:oxidoreductase activity"/>
    <property type="evidence" value="ECO:0007669"/>
    <property type="project" value="UniProtKB-KW"/>
</dbReference>
<protein>
    <recommendedName>
        <fullName evidence="3">Nitroreductase domain-containing protein</fullName>
    </recommendedName>
</protein>
<evidence type="ECO:0000256" key="2">
    <source>
        <dbReference type="ARBA" id="ARBA00023002"/>
    </source>
</evidence>
<dbReference type="PANTHER" id="PTHR43673">
    <property type="entry name" value="NAD(P)H NITROREDUCTASE YDGI-RELATED"/>
    <property type="match status" value="1"/>
</dbReference>
<evidence type="ECO:0000256" key="1">
    <source>
        <dbReference type="ARBA" id="ARBA00007118"/>
    </source>
</evidence>
<keyword evidence="2" id="KW-0560">Oxidoreductase</keyword>
<dbReference type="SUPFAM" id="SSF55469">
    <property type="entry name" value="FMN-dependent nitroreductase-like"/>
    <property type="match status" value="1"/>
</dbReference>
<dbReference type="Pfam" id="PF00881">
    <property type="entry name" value="Nitroreductase"/>
    <property type="match status" value="1"/>
</dbReference>
<accession>A0A2U1SUU6</accession>
<dbReference type="PANTHER" id="PTHR43673:SF10">
    <property type="entry name" value="NADH DEHYDROGENASE_NAD(P)H NITROREDUCTASE XCC3605-RELATED"/>
    <property type="match status" value="1"/>
</dbReference>
<organism evidence="4 5">
    <name type="scientific">Methylosinus sporium</name>
    <dbReference type="NCBI Taxonomy" id="428"/>
    <lineage>
        <taxon>Bacteria</taxon>
        <taxon>Pseudomonadati</taxon>
        <taxon>Pseudomonadota</taxon>
        <taxon>Alphaproteobacteria</taxon>
        <taxon>Hyphomicrobiales</taxon>
        <taxon>Methylocystaceae</taxon>
        <taxon>Methylosinus</taxon>
    </lineage>
</organism>
<dbReference type="RefSeq" id="WP_108915661.1">
    <property type="nucleotide sequence ID" value="NZ_BGJY01000001.1"/>
</dbReference>
<reference evidence="4 5" key="1">
    <citation type="journal article" date="2018" name="Appl. Microbiol. Biotechnol.">
        <title>Co-cultivation of the strictly anaerobic methanogen Methanosarcina barkeri with aerobic methanotrophs in an oxygen-limited membrane bioreactor.</title>
        <authorList>
            <person name="In 't Zandt M.H."/>
            <person name="van den Bosch T.J.M."/>
            <person name="Rijkers R."/>
            <person name="van Kessel M.A.H.J."/>
            <person name="Jetten M.S.M."/>
            <person name="Welte C.U."/>
        </authorList>
    </citation>
    <scope>NUCLEOTIDE SEQUENCE [LARGE SCALE GENOMIC DNA]</scope>
    <source>
        <strain evidence="4 5">DSM 17706</strain>
    </source>
</reference>
<dbReference type="InterPro" id="IPR000415">
    <property type="entry name" value="Nitroreductase-like"/>
</dbReference>
<keyword evidence="5" id="KW-1185">Reference proteome</keyword>
<name>A0A2U1SUU6_METSR</name>
<sequence length="284" mass="31684">MEAIGLERGLRERRAIRHYSDSRVDDALLAEIIELASWAPSPGNTQAWKVIALGHDASKDVIARFELAGWESVFPVLEQVLRNGAAERASIAPKSDLDDVSPATADEWGRRVIAMYRQRFEVRGSPRLVFVYRVADRKRYVDLAFLSLSALIRRSLRKPSPLGAMRCFFAALRDIPVLLRVNALTRTFGLANFTYALTLAAHSRGLSTCIQSNYLNVQRDLRRYLGLGADVDIVASILIGYEADDAPPAPEMFRTRKPVAVDWIETTPGTVAARRGERVFEAAE</sequence>
<dbReference type="EMBL" id="PUIV01000002">
    <property type="protein sequence ID" value="PWB95372.1"/>
    <property type="molecule type" value="Genomic_DNA"/>
</dbReference>